<dbReference type="GO" id="GO:0000288">
    <property type="term" value="P:nuclear-transcribed mRNA catabolic process, deadenylation-dependent decay"/>
    <property type="evidence" value="ECO:0007669"/>
    <property type="project" value="TreeGrafter"/>
</dbReference>
<dbReference type="GO" id="GO:0005737">
    <property type="term" value="C:cytoplasm"/>
    <property type="evidence" value="ECO:0007669"/>
    <property type="project" value="UniProtKB-SubCell"/>
</dbReference>
<feature type="compositionally biased region" description="Low complexity" evidence="9">
    <location>
        <begin position="313"/>
        <end position="323"/>
    </location>
</feature>
<comment type="caution">
    <text evidence="11">The sequence shown here is derived from an EMBL/GenBank/DDBJ whole genome shotgun (WGS) entry which is preliminary data.</text>
</comment>
<dbReference type="InterPro" id="IPR033133">
    <property type="entry name" value="PUM-HD"/>
</dbReference>
<evidence type="ECO:0000256" key="5">
    <source>
        <dbReference type="ARBA" id="ARBA00024893"/>
    </source>
</evidence>
<evidence type="ECO:0000259" key="10">
    <source>
        <dbReference type="PROSITE" id="PS50303"/>
    </source>
</evidence>
<feature type="compositionally biased region" description="Basic and acidic residues" evidence="9">
    <location>
        <begin position="223"/>
        <end position="239"/>
    </location>
</feature>
<evidence type="ECO:0000256" key="3">
    <source>
        <dbReference type="ARBA" id="ARBA00022737"/>
    </source>
</evidence>
<dbReference type="Proteomes" id="UP001174997">
    <property type="component" value="Unassembled WGS sequence"/>
</dbReference>
<feature type="compositionally biased region" description="Polar residues" evidence="9">
    <location>
        <begin position="29"/>
        <end position="52"/>
    </location>
</feature>
<dbReference type="GO" id="GO:0003730">
    <property type="term" value="F:mRNA 3'-UTR binding"/>
    <property type="evidence" value="ECO:0007669"/>
    <property type="project" value="TreeGrafter"/>
</dbReference>
<proteinExistence type="inferred from homology"/>
<keyword evidence="3" id="KW-0677">Repeat</keyword>
<feature type="region of interest" description="Disordered" evidence="9">
    <location>
        <begin position="189"/>
        <end position="434"/>
    </location>
</feature>
<feature type="repeat" description="Pumilio" evidence="8">
    <location>
        <begin position="579"/>
        <end position="614"/>
    </location>
</feature>
<dbReference type="Pfam" id="PF00806">
    <property type="entry name" value="PUF"/>
    <property type="match status" value="8"/>
</dbReference>
<feature type="compositionally biased region" description="Basic and acidic residues" evidence="9">
    <location>
        <begin position="403"/>
        <end position="417"/>
    </location>
</feature>
<dbReference type="InterPro" id="IPR011989">
    <property type="entry name" value="ARM-like"/>
</dbReference>
<feature type="repeat" description="Pumilio" evidence="8">
    <location>
        <begin position="615"/>
        <end position="650"/>
    </location>
</feature>
<accession>A0AA39ZMI5</accession>
<feature type="region of interest" description="Disordered" evidence="9">
    <location>
        <begin position="853"/>
        <end position="903"/>
    </location>
</feature>
<sequence length="903" mass="98148">MTSSSTQRSSNGTTMAGTTRPSRFPNLAPNATSNGANGIEKSSQPMSNTFPAPNTWGGGNSINSIWSNTNTIGNSFVKSREAVGARDSNDGFAVAPSGSGALASTSEVDPWARPGGPWNSNDSSQNRNVSGQTSPNRTRSEATLHDMPGNMPYYSGSQTITQRALGGSKDPKNGFNKYASQYADFTDDKDSSFSNLNGEPEQTVGRYPSARSMQDQSFLGNGHSRDHLSTSGQSDHDLHGQGNPYADYPFGTHHTSIHSQRPSLNGPAGSFHGQNPRSYDHGNMGQQMPDDELSDRLGRMAIGSGLNGGSNGLGNLQSFGNGSQDFQLNPGSQPWDNGQGYQAGHSRDNFSNSMSLDRRGSGVDRSSPAGSTYRAGATGVGLNSPRSFTGTPQPGIDSWSRPVSRDPRSGPDVERRSLSHFSPQSPYYQNGYYQNYPQFAPGPYDGVYGRQPLQFSGYTMPQYPFAPNGVPPVRPSSDRDPARGVRSLKLEEFKTGNKSSKRFELKDIYGYIVEFSGDQHGSRFIQNKLETANSDDKHQVFQEIEPNAIVLMKDLFGNYVIQKFFEHGNQAQKQVLAAAMKGKVVELSMQMYACRVVQKALSHVLVEQQAELVKELEPEILTIVKDQNGNHVIQKIIQTVPRQHIGFIFDCFKGRVSELSSHAYGCRVIQRALEHGNEADKQSIMKELHNCAQMLIMDQYGNYVTQHVITDGSPDDRSKMVALVMSQLPIFSKHKFASNVVEKCIKHGTADQQRDIRDRFMSRGDDGNSFLVSLIKDQFGNYVLQTLLSELQGQDRDVLVNEVGPLLTSIKKLCTGKQIAGVDRLHNAITSYTPSSTAPTSPGLHVDVSSAVPTPNLTMGPNSPSSSPPSTSESAVEEAIGQTDAKPATTEATVNIQGQADEV</sequence>
<evidence type="ECO:0000256" key="4">
    <source>
        <dbReference type="ARBA" id="ARBA00022884"/>
    </source>
</evidence>
<comment type="similarity">
    <text evidence="6">Belongs to the PUF3 family.</text>
</comment>
<feature type="repeat" description="Pumilio" evidence="8">
    <location>
        <begin position="507"/>
        <end position="542"/>
    </location>
</feature>
<dbReference type="PROSITE" id="PS50302">
    <property type="entry name" value="PUM"/>
    <property type="match status" value="7"/>
</dbReference>
<evidence type="ECO:0000256" key="8">
    <source>
        <dbReference type="PROSITE-ProRule" id="PRU00317"/>
    </source>
</evidence>
<evidence type="ECO:0000256" key="7">
    <source>
        <dbReference type="ARBA" id="ARBA00081811"/>
    </source>
</evidence>
<gene>
    <name evidence="11" type="ORF">QBC41DRAFT_104194</name>
</gene>
<feature type="repeat" description="Pumilio" evidence="8">
    <location>
        <begin position="687"/>
        <end position="722"/>
    </location>
</feature>
<feature type="compositionally biased region" description="Polar residues" evidence="9">
    <location>
        <begin position="1"/>
        <end position="21"/>
    </location>
</feature>
<dbReference type="PANTHER" id="PTHR12537:SF12">
    <property type="entry name" value="MATERNAL PROTEIN PUMILIO"/>
    <property type="match status" value="1"/>
</dbReference>
<evidence type="ECO:0000256" key="2">
    <source>
        <dbReference type="ARBA" id="ARBA00022490"/>
    </source>
</evidence>
<dbReference type="Gene3D" id="1.25.10.10">
    <property type="entry name" value="Leucine-rich Repeat Variant"/>
    <property type="match status" value="1"/>
</dbReference>
<evidence type="ECO:0000256" key="6">
    <source>
        <dbReference type="ARBA" id="ARBA00060736"/>
    </source>
</evidence>
<feature type="region of interest" description="Disordered" evidence="9">
    <location>
        <begin position="88"/>
        <end position="157"/>
    </location>
</feature>
<keyword evidence="4" id="KW-0694">RNA-binding</keyword>
<feature type="compositionally biased region" description="Low complexity" evidence="9">
    <location>
        <begin position="861"/>
        <end position="874"/>
    </location>
</feature>
<feature type="compositionally biased region" description="Polar residues" evidence="9">
    <location>
        <begin position="253"/>
        <end position="263"/>
    </location>
</feature>
<feature type="compositionally biased region" description="Polar residues" evidence="9">
    <location>
        <begin position="890"/>
        <end position="903"/>
    </location>
</feature>
<comment type="subcellular location">
    <subcellularLocation>
        <location evidence="1">Cytoplasm</location>
    </subcellularLocation>
</comment>
<keyword evidence="2" id="KW-0963">Cytoplasm</keyword>
<evidence type="ECO:0000313" key="12">
    <source>
        <dbReference type="Proteomes" id="UP001174997"/>
    </source>
</evidence>
<dbReference type="InterPro" id="IPR001313">
    <property type="entry name" value="Pumilio_RNA-bd_rpt"/>
</dbReference>
<dbReference type="EMBL" id="JAULSY010000004">
    <property type="protein sequence ID" value="KAK0673901.1"/>
    <property type="molecule type" value="Genomic_DNA"/>
</dbReference>
<dbReference type="PANTHER" id="PTHR12537">
    <property type="entry name" value="RNA BINDING PROTEIN PUMILIO-RELATED"/>
    <property type="match status" value="1"/>
</dbReference>
<evidence type="ECO:0000256" key="9">
    <source>
        <dbReference type="SAM" id="MobiDB-lite"/>
    </source>
</evidence>
<feature type="region of interest" description="Disordered" evidence="9">
    <location>
        <begin position="1"/>
        <end position="61"/>
    </location>
</feature>
<dbReference type="InterPro" id="IPR033712">
    <property type="entry name" value="Pumilio_RNA-bd"/>
</dbReference>
<feature type="compositionally biased region" description="Polar residues" evidence="9">
    <location>
        <begin position="324"/>
        <end position="340"/>
    </location>
</feature>
<feature type="compositionally biased region" description="Low complexity" evidence="9">
    <location>
        <begin position="422"/>
        <end position="434"/>
    </location>
</feature>
<protein>
    <recommendedName>
        <fullName evidence="7">Pumilio homology domain family member 3</fullName>
    </recommendedName>
</protein>
<dbReference type="FunFam" id="1.25.10.10:FF:000004">
    <property type="entry name" value="Pumilio homolog 1 isoform 2"/>
    <property type="match status" value="1"/>
</dbReference>
<dbReference type="InterPro" id="IPR016024">
    <property type="entry name" value="ARM-type_fold"/>
</dbReference>
<reference evidence="11" key="1">
    <citation type="submission" date="2023-06" db="EMBL/GenBank/DDBJ databases">
        <title>Genome-scale phylogeny and comparative genomics of the fungal order Sordariales.</title>
        <authorList>
            <consortium name="Lawrence Berkeley National Laboratory"/>
            <person name="Hensen N."/>
            <person name="Bonometti L."/>
            <person name="Westerberg I."/>
            <person name="Brannstrom I.O."/>
            <person name="Guillou S."/>
            <person name="Cros-Aarteil S."/>
            <person name="Calhoun S."/>
            <person name="Haridas S."/>
            <person name="Kuo A."/>
            <person name="Mondo S."/>
            <person name="Pangilinan J."/>
            <person name="Riley R."/>
            <person name="Labutti K."/>
            <person name="Andreopoulos B."/>
            <person name="Lipzen A."/>
            <person name="Chen C."/>
            <person name="Yanf M."/>
            <person name="Daum C."/>
            <person name="Ng V."/>
            <person name="Clum A."/>
            <person name="Steindorff A."/>
            <person name="Ohm R."/>
            <person name="Martin F."/>
            <person name="Silar P."/>
            <person name="Natvig D."/>
            <person name="Lalanne C."/>
            <person name="Gautier V."/>
            <person name="Ament-Velasquez S.L."/>
            <person name="Kruys A."/>
            <person name="Hutchinson M.I."/>
            <person name="Powell A.J."/>
            <person name="Barry K."/>
            <person name="Miller A.N."/>
            <person name="Grigoriev I.V."/>
            <person name="Debuchy R."/>
            <person name="Gladieux P."/>
            <person name="Thoren M.H."/>
            <person name="Johannesson H."/>
        </authorList>
    </citation>
    <scope>NUCLEOTIDE SEQUENCE</scope>
    <source>
        <strain evidence="11">CBS 307.81</strain>
    </source>
</reference>
<evidence type="ECO:0000256" key="1">
    <source>
        <dbReference type="ARBA" id="ARBA00004496"/>
    </source>
</evidence>
<evidence type="ECO:0000313" key="11">
    <source>
        <dbReference type="EMBL" id="KAK0673901.1"/>
    </source>
</evidence>
<feature type="repeat" description="Pumilio" evidence="8">
    <location>
        <begin position="543"/>
        <end position="578"/>
    </location>
</feature>
<organism evidence="11 12">
    <name type="scientific">Cercophora samala</name>
    <dbReference type="NCBI Taxonomy" id="330535"/>
    <lineage>
        <taxon>Eukaryota</taxon>
        <taxon>Fungi</taxon>
        <taxon>Dikarya</taxon>
        <taxon>Ascomycota</taxon>
        <taxon>Pezizomycotina</taxon>
        <taxon>Sordariomycetes</taxon>
        <taxon>Sordariomycetidae</taxon>
        <taxon>Sordariales</taxon>
        <taxon>Lasiosphaeriaceae</taxon>
        <taxon>Cercophora</taxon>
    </lineage>
</organism>
<dbReference type="AlphaFoldDB" id="A0AA39ZMI5"/>
<feature type="domain" description="PUM-HD" evidence="10">
    <location>
        <begin position="485"/>
        <end position="827"/>
    </location>
</feature>
<dbReference type="SMART" id="SM00025">
    <property type="entry name" value="Pumilio"/>
    <property type="match status" value="8"/>
</dbReference>
<dbReference type="PROSITE" id="PS50303">
    <property type="entry name" value="PUM_HD"/>
    <property type="match status" value="1"/>
</dbReference>
<dbReference type="CDD" id="cd07920">
    <property type="entry name" value="Pumilio"/>
    <property type="match status" value="1"/>
</dbReference>
<keyword evidence="12" id="KW-1185">Reference proteome</keyword>
<name>A0AA39ZMI5_9PEZI</name>
<feature type="compositionally biased region" description="Polar residues" evidence="9">
    <location>
        <begin position="118"/>
        <end position="137"/>
    </location>
</feature>
<feature type="repeat" description="Pumilio" evidence="8">
    <location>
        <begin position="651"/>
        <end position="686"/>
    </location>
</feature>
<dbReference type="SUPFAM" id="SSF48371">
    <property type="entry name" value="ARM repeat"/>
    <property type="match status" value="1"/>
</dbReference>
<comment type="function">
    <text evidence="5">RNA-binding nucleolar protein required for pre-rRNA processing. Involved in production of 18S rRNA and assembly of small ribosomal subunit.</text>
</comment>
<feature type="repeat" description="Pumilio" evidence="8">
    <location>
        <begin position="766"/>
        <end position="801"/>
    </location>
</feature>